<name>A0ABS6PDF8_9PSED</name>
<feature type="transmembrane region" description="Helical" evidence="1">
    <location>
        <begin position="138"/>
        <end position="157"/>
    </location>
</feature>
<feature type="transmembrane region" description="Helical" evidence="1">
    <location>
        <begin position="60"/>
        <end position="93"/>
    </location>
</feature>
<protein>
    <submittedName>
        <fullName evidence="2">Uncharacterized protein</fullName>
    </submittedName>
</protein>
<accession>A0ABS6PDF8</accession>
<sequence>MKDASTDLGRQIDTAMKLLSLSAKVGLLVGGGSIVGYLLMNGHYPQGVSLGDGLLFLVSAFSFGIVCLYFSISITAVGILLSPILAPAVRLAVRVVNVFREQKIASPVTRQKIGFPAVFFGFCGLAIIYFLARRSLIDHLPLIVLPLFQCIMYAALVEQNEKMRLAKLQAEPDPQENQPSPDLHHLRKSRAILAGIILVVPILMGGVTSDLLQLAMTFAKIRIDHATILVKAPYSNLLPNPKESKIDNFKTFEKATVIFRGVGNTTLIEMRTPDTATRLEIPNDSIIIERTAKIAPDAKIAEGNL</sequence>
<feature type="transmembrane region" description="Helical" evidence="1">
    <location>
        <begin position="191"/>
        <end position="212"/>
    </location>
</feature>
<evidence type="ECO:0000256" key="1">
    <source>
        <dbReference type="SAM" id="Phobius"/>
    </source>
</evidence>
<feature type="transmembrane region" description="Helical" evidence="1">
    <location>
        <begin position="21"/>
        <end position="40"/>
    </location>
</feature>
<evidence type="ECO:0000313" key="3">
    <source>
        <dbReference type="Proteomes" id="UP000765224"/>
    </source>
</evidence>
<dbReference type="Proteomes" id="UP000765224">
    <property type="component" value="Unassembled WGS sequence"/>
</dbReference>
<comment type="caution">
    <text evidence="2">The sequence shown here is derived from an EMBL/GenBank/DDBJ whole genome shotgun (WGS) entry which is preliminary data.</text>
</comment>
<dbReference type="RefSeq" id="WP_217892094.1">
    <property type="nucleotide sequence ID" value="NZ_JAHSTS010000001.1"/>
</dbReference>
<proteinExistence type="predicted"/>
<keyword evidence="1" id="KW-0812">Transmembrane</keyword>
<keyword evidence="3" id="KW-1185">Reference proteome</keyword>
<reference evidence="2 3" key="1">
    <citation type="submission" date="2021-06" db="EMBL/GenBank/DDBJ databases">
        <title>Updating the genus Pseudomonas: Description of 43 new species and partition of the Pseudomonas putida group.</title>
        <authorList>
            <person name="Girard L."/>
            <person name="Lood C."/>
            <person name="Vandamme P."/>
            <person name="Rokni-Zadeh H."/>
            <person name="Van Noort V."/>
            <person name="Hofte M."/>
            <person name="Lavigne R."/>
            <person name="De Mot R."/>
        </authorList>
    </citation>
    <scope>NUCLEOTIDE SEQUENCE [LARGE SCALE GENOMIC DNA]</scope>
    <source>
        <strain evidence="2 3">COR58</strain>
    </source>
</reference>
<keyword evidence="1" id="KW-0472">Membrane</keyword>
<feature type="transmembrane region" description="Helical" evidence="1">
    <location>
        <begin position="113"/>
        <end position="132"/>
    </location>
</feature>
<keyword evidence="1" id="KW-1133">Transmembrane helix</keyword>
<organism evidence="2 3">
    <name type="scientific">Pseudomonas ekonensis</name>
    <dbReference type="NCBI Taxonomy" id="2842353"/>
    <lineage>
        <taxon>Bacteria</taxon>
        <taxon>Pseudomonadati</taxon>
        <taxon>Pseudomonadota</taxon>
        <taxon>Gammaproteobacteria</taxon>
        <taxon>Pseudomonadales</taxon>
        <taxon>Pseudomonadaceae</taxon>
        <taxon>Pseudomonas</taxon>
    </lineage>
</organism>
<gene>
    <name evidence="2" type="ORF">KVG96_11100</name>
</gene>
<evidence type="ECO:0000313" key="2">
    <source>
        <dbReference type="EMBL" id="MBV4458500.1"/>
    </source>
</evidence>
<dbReference type="EMBL" id="JAHSTS010000001">
    <property type="protein sequence ID" value="MBV4458500.1"/>
    <property type="molecule type" value="Genomic_DNA"/>
</dbReference>